<dbReference type="RefSeq" id="XP_010761627.1">
    <property type="nucleotide sequence ID" value="XM_010763325.1"/>
</dbReference>
<evidence type="ECO:0000313" key="1">
    <source>
        <dbReference type="EMBL" id="KGM91897.1"/>
    </source>
</evidence>
<sequence>MLRMFRDALWTLKLRFDSFKVEKMLNSEFVLFASLVSSLPVKCQGTRNYLVLRPITVSGEVPVHVHALPVGKNWQPGSNSRDQQQPHTCPPTLQPSLEKWLTVNQPQAVGNWALSILL</sequence>
<reference evidence="1 2" key="1">
    <citation type="journal article" date="2011" name="PLoS Genet.">
        <title>Comparative genomic analysis of human fungal pathogens causing paracoccidioidomycosis.</title>
        <authorList>
            <person name="Desjardins C.A."/>
            <person name="Champion M.D."/>
            <person name="Holder J.W."/>
            <person name="Muszewska A."/>
            <person name="Goldberg J."/>
            <person name="Bailao A.M."/>
            <person name="Brigido M.M."/>
            <person name="Ferreira M.E."/>
            <person name="Garcia A.M."/>
            <person name="Grynberg M."/>
            <person name="Gujja S."/>
            <person name="Heiman D.I."/>
            <person name="Henn M.R."/>
            <person name="Kodira C.D."/>
            <person name="Leon-Narvaez H."/>
            <person name="Longo L.V."/>
            <person name="Ma L.J."/>
            <person name="Malavazi I."/>
            <person name="Matsuo A.L."/>
            <person name="Morais F.V."/>
            <person name="Pereira M."/>
            <person name="Rodriguez-Brito S."/>
            <person name="Sakthikumar S."/>
            <person name="Salem-Izacc S.M."/>
            <person name="Sykes S.M."/>
            <person name="Teixeira M.M."/>
            <person name="Vallejo M.C."/>
            <person name="Walter M.E."/>
            <person name="Yandava C."/>
            <person name="Young S."/>
            <person name="Zeng Q."/>
            <person name="Zucker J."/>
            <person name="Felipe M.S."/>
            <person name="Goldman G.H."/>
            <person name="Haas B.J."/>
            <person name="McEwen J.G."/>
            <person name="Nino-Vega G."/>
            <person name="Puccia R."/>
            <person name="San-Blas G."/>
            <person name="Soares C.M."/>
            <person name="Birren B.W."/>
            <person name="Cuomo C.A."/>
        </authorList>
    </citation>
    <scope>NUCLEOTIDE SEQUENCE [LARGE SCALE GENOMIC DNA]</scope>
    <source>
        <strain evidence="1 2">Pb18</strain>
    </source>
</reference>
<evidence type="ECO:0000313" key="2">
    <source>
        <dbReference type="Proteomes" id="UP000001628"/>
    </source>
</evidence>
<organism evidence="1 2">
    <name type="scientific">Paracoccidioides brasiliensis (strain Pb18)</name>
    <dbReference type="NCBI Taxonomy" id="502780"/>
    <lineage>
        <taxon>Eukaryota</taxon>
        <taxon>Fungi</taxon>
        <taxon>Dikarya</taxon>
        <taxon>Ascomycota</taxon>
        <taxon>Pezizomycotina</taxon>
        <taxon>Eurotiomycetes</taxon>
        <taxon>Eurotiomycetidae</taxon>
        <taxon>Onygenales</taxon>
        <taxon>Ajellomycetaceae</taxon>
        <taxon>Paracoccidioides</taxon>
    </lineage>
</organism>
<name>A0A0A0HTB5_PARBD</name>
<dbReference type="InParanoid" id="A0A0A0HTB5"/>
<dbReference type="Proteomes" id="UP000001628">
    <property type="component" value="Unassembled WGS sequence"/>
</dbReference>
<dbReference type="EMBL" id="KN275963">
    <property type="protein sequence ID" value="KGM91897.1"/>
    <property type="molecule type" value="Genomic_DNA"/>
</dbReference>
<protein>
    <submittedName>
        <fullName evidence="1">Uncharacterized protein</fullName>
    </submittedName>
</protein>
<gene>
    <name evidence="1" type="ORF">PADG_12039</name>
</gene>
<dbReference type="AlphaFoldDB" id="A0A0A0HTB5"/>
<dbReference type="HOGENOM" id="CLU_2073878_0_0_1"/>
<dbReference type="KEGG" id="pbn:PADG_12039"/>
<keyword evidence="2" id="KW-1185">Reference proteome</keyword>
<proteinExistence type="predicted"/>
<dbReference type="GeneID" id="22587936"/>
<accession>A0A0A0HTB5</accession>
<dbReference type="VEuPathDB" id="FungiDB:PADG_12039"/>